<reference evidence="3" key="1">
    <citation type="journal article" date="2019" name="Int. J. Syst. Evol. Microbiol.">
        <title>The Global Catalogue of Microorganisms (GCM) 10K type strain sequencing project: providing services to taxonomists for standard genome sequencing and annotation.</title>
        <authorList>
            <consortium name="The Broad Institute Genomics Platform"/>
            <consortium name="The Broad Institute Genome Sequencing Center for Infectious Disease"/>
            <person name="Wu L."/>
            <person name="Ma J."/>
        </authorList>
    </citation>
    <scope>NUCLEOTIDE SEQUENCE [LARGE SCALE GENOMIC DNA]</scope>
    <source>
        <strain evidence="3">KCTC 52366</strain>
    </source>
</reference>
<dbReference type="SMART" id="SM00028">
    <property type="entry name" value="TPR"/>
    <property type="match status" value="2"/>
</dbReference>
<keyword evidence="3" id="KW-1185">Reference proteome</keyword>
<dbReference type="Proteomes" id="UP001595632">
    <property type="component" value="Unassembled WGS sequence"/>
</dbReference>
<dbReference type="SUPFAM" id="SSF48452">
    <property type="entry name" value="TPR-like"/>
    <property type="match status" value="1"/>
</dbReference>
<evidence type="ECO:0000256" key="1">
    <source>
        <dbReference type="PROSITE-ProRule" id="PRU00339"/>
    </source>
</evidence>
<dbReference type="RefSeq" id="WP_275633335.1">
    <property type="nucleotide sequence ID" value="NZ_JARGYD010000005.1"/>
</dbReference>
<dbReference type="InterPro" id="IPR019734">
    <property type="entry name" value="TPR_rpt"/>
</dbReference>
<evidence type="ECO:0008006" key="4">
    <source>
        <dbReference type="Google" id="ProtNLM"/>
    </source>
</evidence>
<evidence type="ECO:0000313" key="2">
    <source>
        <dbReference type="EMBL" id="MFC3142542.1"/>
    </source>
</evidence>
<dbReference type="EMBL" id="JBHRTB010000010">
    <property type="protein sequence ID" value="MFC3142542.1"/>
    <property type="molecule type" value="Genomic_DNA"/>
</dbReference>
<dbReference type="InterPro" id="IPR011990">
    <property type="entry name" value="TPR-like_helical_dom_sf"/>
</dbReference>
<dbReference type="PROSITE" id="PS50005">
    <property type="entry name" value="TPR"/>
    <property type="match status" value="1"/>
</dbReference>
<dbReference type="SUPFAM" id="SSF46894">
    <property type="entry name" value="C-terminal effector domain of the bipartite response regulators"/>
    <property type="match status" value="1"/>
</dbReference>
<dbReference type="InterPro" id="IPR036388">
    <property type="entry name" value="WH-like_DNA-bd_sf"/>
</dbReference>
<accession>A0ABV7GTY0</accession>
<comment type="caution">
    <text evidence="2">The sequence shown here is derived from an EMBL/GenBank/DDBJ whole genome shotgun (WGS) entry which is preliminary data.</text>
</comment>
<dbReference type="Gene3D" id="3.40.50.10070">
    <property type="entry name" value="TolB, N-terminal domain"/>
    <property type="match status" value="1"/>
</dbReference>
<dbReference type="Gene3D" id="1.10.10.10">
    <property type="entry name" value="Winged helix-like DNA-binding domain superfamily/Winged helix DNA-binding domain"/>
    <property type="match status" value="1"/>
</dbReference>
<protein>
    <recommendedName>
        <fullName evidence="4">TolB-like protein</fullName>
    </recommendedName>
</protein>
<organism evidence="2 3">
    <name type="scientific">Psychromarinibacter halotolerans</name>
    <dbReference type="NCBI Taxonomy" id="1775175"/>
    <lineage>
        <taxon>Bacteria</taxon>
        <taxon>Pseudomonadati</taxon>
        <taxon>Pseudomonadota</taxon>
        <taxon>Alphaproteobacteria</taxon>
        <taxon>Rhodobacterales</taxon>
        <taxon>Paracoccaceae</taxon>
        <taxon>Psychromarinibacter</taxon>
    </lineage>
</organism>
<keyword evidence="1" id="KW-0802">TPR repeat</keyword>
<dbReference type="InterPro" id="IPR016032">
    <property type="entry name" value="Sig_transdc_resp-reg_C-effctor"/>
</dbReference>
<dbReference type="Gene3D" id="1.25.40.10">
    <property type="entry name" value="Tetratricopeptide repeat domain"/>
    <property type="match status" value="1"/>
</dbReference>
<feature type="repeat" description="TPR" evidence="1">
    <location>
        <begin position="401"/>
        <end position="434"/>
    </location>
</feature>
<evidence type="ECO:0000313" key="3">
    <source>
        <dbReference type="Proteomes" id="UP001595632"/>
    </source>
</evidence>
<name>A0ABV7GTY0_9RHOB</name>
<gene>
    <name evidence="2" type="ORF">ACFOGP_07470</name>
</gene>
<proteinExistence type="predicted"/>
<sequence>MTLCLHLHGPFRVTSDGEIVPSLSRRGQGLLAFLARQPDMRAERGLLADLLWSDRAEAQARASLRQELTTLRQRLPEGAVQADRQAVWLDPGLIRVVEGPGTFLQGFDLPSEGFEDWLRAERSAHEDLPPAPADAKPPRASRPALAVLPFTEIGVPPEDMFADGVVEEITGALGRVREFDVVARQSAFALGPGPVDARMAAETLGATYLVEGSIRRAADRVRISVQLVSGTNGRTLWSARFDDRLDDLFDLQDRIAAQVAGQLAPNLRLAEIDRAGARPPADRTAYDLMLTALPHFWTLRPEDNLRAIDLLGTAVDREPEFAYALALKGWAHAQQAVYMWAREPAAERATAFALADRAAELVGDHAPTLTAIGGVYGQAGDDRKLAETYITRALDLDPSNAWALIRKGWMHQYTGEVDAALETFDRAERLSPLDPFLHQIVFGRAATHYRWSEDPTEGLHMIEAGLLRFPGVYWPLRMVAVANVRLGRMVAARTAAARLMAHLPHLTIRYLKAGLPPIATHFNDDYFSALHAAGIPE</sequence>